<sequence>MSSTENNAASSDGRIARGERTRTSIADALYELLADGAENPSGRDIAERANVSLRSVFQHFDDIEAVYGELVTRQHERVAPFLEPVNQEIPLNERVEKFIENRDSMFALAAPLRRSMGTYRGVKTSHTIRRALTYLHRAQREQILQSFAPELNGNEQLLLQLEVCLSFETWNQFTSQHGLSRAATRGHLHNLVMTMLASS</sequence>
<gene>
    <name evidence="3" type="ORF">UFOPK4347_01279</name>
</gene>
<dbReference type="EMBL" id="CAFBQU010000038">
    <property type="protein sequence ID" value="CAB5066779.1"/>
    <property type="molecule type" value="Genomic_DNA"/>
</dbReference>
<dbReference type="GO" id="GO:0003677">
    <property type="term" value="F:DNA binding"/>
    <property type="evidence" value="ECO:0007669"/>
    <property type="project" value="UniProtKB-KW"/>
</dbReference>
<keyword evidence="1" id="KW-0238">DNA-binding</keyword>
<dbReference type="InterPro" id="IPR009057">
    <property type="entry name" value="Homeodomain-like_sf"/>
</dbReference>
<evidence type="ECO:0000313" key="3">
    <source>
        <dbReference type="EMBL" id="CAB5066779.1"/>
    </source>
</evidence>
<organism evidence="3">
    <name type="scientific">freshwater metagenome</name>
    <dbReference type="NCBI Taxonomy" id="449393"/>
    <lineage>
        <taxon>unclassified sequences</taxon>
        <taxon>metagenomes</taxon>
        <taxon>ecological metagenomes</taxon>
    </lineage>
</organism>
<dbReference type="InterPro" id="IPR001647">
    <property type="entry name" value="HTH_TetR"/>
</dbReference>
<name>A0A6J7ULH7_9ZZZZ</name>
<dbReference type="Gene3D" id="1.10.357.10">
    <property type="entry name" value="Tetracycline Repressor, domain 2"/>
    <property type="match status" value="1"/>
</dbReference>
<dbReference type="PROSITE" id="PS50977">
    <property type="entry name" value="HTH_TETR_2"/>
    <property type="match status" value="1"/>
</dbReference>
<accession>A0A6J7ULH7</accession>
<dbReference type="AlphaFoldDB" id="A0A6J7ULH7"/>
<evidence type="ECO:0000256" key="1">
    <source>
        <dbReference type="ARBA" id="ARBA00023125"/>
    </source>
</evidence>
<protein>
    <submittedName>
        <fullName evidence="3">Unannotated protein</fullName>
    </submittedName>
</protein>
<evidence type="ECO:0000259" key="2">
    <source>
        <dbReference type="PROSITE" id="PS50977"/>
    </source>
</evidence>
<dbReference type="SUPFAM" id="SSF46689">
    <property type="entry name" value="Homeodomain-like"/>
    <property type="match status" value="1"/>
</dbReference>
<reference evidence="3" key="1">
    <citation type="submission" date="2020-05" db="EMBL/GenBank/DDBJ databases">
        <authorList>
            <person name="Chiriac C."/>
            <person name="Salcher M."/>
            <person name="Ghai R."/>
            <person name="Kavagutti S V."/>
        </authorList>
    </citation>
    <scope>NUCLEOTIDE SEQUENCE</scope>
</reference>
<proteinExistence type="predicted"/>
<feature type="domain" description="HTH tetR-type" evidence="2">
    <location>
        <begin position="19"/>
        <end position="78"/>
    </location>
</feature>